<feature type="domain" description="TnsA endonuclease N-terminal" evidence="2">
    <location>
        <begin position="7"/>
        <end position="92"/>
    </location>
</feature>
<name>A0AAC9BHP3_9RALS</name>
<protein>
    <submittedName>
        <fullName evidence="3">TnsA endonuclease N terminal family protein</fullName>
    </submittedName>
</protein>
<evidence type="ECO:0000313" key="3">
    <source>
        <dbReference type="EMBL" id="ANH74472.1"/>
    </source>
</evidence>
<dbReference type="Proteomes" id="UP000077927">
    <property type="component" value="Chromosome 1"/>
</dbReference>
<keyword evidence="3" id="KW-0540">Nuclease</keyword>
<evidence type="ECO:0000313" key="4">
    <source>
        <dbReference type="Proteomes" id="UP000077927"/>
    </source>
</evidence>
<accession>A0AAC9BHP3</accession>
<dbReference type="EMBL" id="CP012605">
    <property type="protein sequence ID" value="ANH74472.1"/>
    <property type="molecule type" value="Genomic_DNA"/>
</dbReference>
<proteinExistence type="predicted"/>
<dbReference type="InterPro" id="IPR014832">
    <property type="entry name" value="TnsA_C"/>
</dbReference>
<dbReference type="GO" id="GO:0004519">
    <property type="term" value="F:endonuclease activity"/>
    <property type="evidence" value="ECO:0007669"/>
    <property type="project" value="UniProtKB-KW"/>
</dbReference>
<dbReference type="InterPro" id="IPR014833">
    <property type="entry name" value="TnsA_N"/>
</dbReference>
<keyword evidence="3" id="KW-0378">Hydrolase</keyword>
<dbReference type="Pfam" id="PF08722">
    <property type="entry name" value="Tn7_TnsA-like_N"/>
    <property type="match status" value="1"/>
</dbReference>
<organism evidence="3 4">
    <name type="scientific">Ralstonia insidiosa</name>
    <dbReference type="NCBI Taxonomy" id="190721"/>
    <lineage>
        <taxon>Bacteria</taxon>
        <taxon>Pseudomonadati</taxon>
        <taxon>Pseudomonadota</taxon>
        <taxon>Betaproteobacteria</taxon>
        <taxon>Burkholderiales</taxon>
        <taxon>Burkholderiaceae</taxon>
        <taxon>Ralstonia</taxon>
    </lineage>
</organism>
<evidence type="ECO:0000259" key="1">
    <source>
        <dbReference type="Pfam" id="PF08721"/>
    </source>
</evidence>
<sequence length="185" mass="21838">MLLLQFDPAVDVYTPQPLTLRYQDADGEARRYTPDGLIEWRSDLALHDRRPVLVEVKYREAFEGDWRRWRSIARAARNYARDRGWDFQIYTEREIRTPALENARFLLPYLRRTSAFETESWLLDALQAERESTPKALIGGLYQDKWNQAALIPILWKLLAERRVGFDLTVPLSMQSPIWSLREPS</sequence>
<dbReference type="Pfam" id="PF08721">
    <property type="entry name" value="Tn7_Tnp_TnsA_C"/>
    <property type="match status" value="1"/>
</dbReference>
<keyword evidence="3" id="KW-0255">Endonuclease</keyword>
<reference evidence="3 4" key="1">
    <citation type="submission" date="2015-09" db="EMBL/GenBank/DDBJ databases">
        <authorList>
            <person name="Xu Y."/>
            <person name="Nagy A."/>
            <person name="Liu N.T."/>
            <person name="Nou X."/>
        </authorList>
    </citation>
    <scope>NUCLEOTIDE SEQUENCE [LARGE SCALE GENOMIC DNA]</scope>
    <source>
        <strain evidence="3 4">FC1138</strain>
    </source>
</reference>
<dbReference type="KEGG" id="rin:ACS15_0279"/>
<evidence type="ECO:0000259" key="2">
    <source>
        <dbReference type="Pfam" id="PF08722"/>
    </source>
</evidence>
<gene>
    <name evidence="3" type="ORF">ACS15_0279</name>
</gene>
<feature type="domain" description="TnsA endonuclease C-terminal" evidence="1">
    <location>
        <begin position="94"/>
        <end position="168"/>
    </location>
</feature>
<dbReference type="AlphaFoldDB" id="A0AAC9BHP3"/>